<dbReference type="SMART" id="SM00240">
    <property type="entry name" value="FHA"/>
    <property type="match status" value="1"/>
</dbReference>
<feature type="region of interest" description="Disordered" evidence="2">
    <location>
        <begin position="310"/>
        <end position="331"/>
    </location>
</feature>
<dbReference type="InterPro" id="IPR008984">
    <property type="entry name" value="SMAD_FHA_dom_sf"/>
</dbReference>
<proteinExistence type="predicted"/>
<feature type="compositionally biased region" description="Basic and acidic residues" evidence="2">
    <location>
        <begin position="441"/>
        <end position="452"/>
    </location>
</feature>
<dbReference type="PROSITE" id="PS50006">
    <property type="entry name" value="FHA_DOMAIN"/>
    <property type="match status" value="1"/>
</dbReference>
<feature type="region of interest" description="Disordered" evidence="2">
    <location>
        <begin position="423"/>
        <end position="453"/>
    </location>
</feature>
<dbReference type="InterPro" id="IPR051176">
    <property type="entry name" value="Cent_Immune-Sig_Mod"/>
</dbReference>
<dbReference type="EMBL" id="JAEFCI010011013">
    <property type="protein sequence ID" value="KAG5456873.1"/>
    <property type="molecule type" value="Genomic_DNA"/>
</dbReference>
<dbReference type="Proteomes" id="UP000673691">
    <property type="component" value="Unassembled WGS sequence"/>
</dbReference>
<feature type="coiled-coil region" evidence="1">
    <location>
        <begin position="198"/>
        <end position="291"/>
    </location>
</feature>
<dbReference type="OrthoDB" id="687730at2759"/>
<evidence type="ECO:0000313" key="4">
    <source>
        <dbReference type="EMBL" id="KAG5456873.1"/>
    </source>
</evidence>
<accession>A0A8H7ZPS2</accession>
<reference evidence="4 5" key="1">
    <citation type="journal article" name="Sci. Rep.">
        <title>Genome-scale phylogenetic analyses confirm Olpidium as the closest living zoosporic fungus to the non-flagellated, terrestrial fungi.</title>
        <authorList>
            <person name="Chang Y."/>
            <person name="Rochon D."/>
            <person name="Sekimoto S."/>
            <person name="Wang Y."/>
            <person name="Chovatia M."/>
            <person name="Sandor L."/>
            <person name="Salamov A."/>
            <person name="Grigoriev I.V."/>
            <person name="Stajich J.E."/>
            <person name="Spatafora J.W."/>
        </authorList>
    </citation>
    <scope>NUCLEOTIDE SEQUENCE [LARGE SCALE GENOMIC DNA]</scope>
    <source>
        <strain evidence="4">S191</strain>
    </source>
</reference>
<feature type="domain" description="FHA" evidence="3">
    <location>
        <begin position="41"/>
        <end position="124"/>
    </location>
</feature>
<feature type="coiled-coil region" evidence="1">
    <location>
        <begin position="385"/>
        <end position="419"/>
    </location>
</feature>
<dbReference type="PANTHER" id="PTHR15715">
    <property type="entry name" value="CENTROSOMAL PROTEIN OF 170 KDA"/>
    <property type="match status" value="1"/>
</dbReference>
<dbReference type="GO" id="GO:0005737">
    <property type="term" value="C:cytoplasm"/>
    <property type="evidence" value="ECO:0007669"/>
    <property type="project" value="TreeGrafter"/>
</dbReference>
<sequence length="509" mass="54867">MTEAARKMVAFDQKTQPPPSLILQPLNSSFSPKRFDLIDSIKIGRQVGPKSAPSETNGYFDSKVLSRTHAEIWAEGGKVLPLRSDRRTFPLSERPATGAARSSTVGITRDVKSSNGTFVNSQRLSREGEESLPHELCSGDVVDLGIDILNDDGVVPGAHNGGGAAVEFHDVEFAAGRSDGKGACERQTMRSLNLDALYGQLQTDLRKSREAAVNLEQAKAALNKLPIQPAELKDLERKLGEATERVSRLSEEYNQVQRALAEFKQIAAAEREKLIEEKNGFRAERDRAASEASALRLQVREISERHATELRKIRDTAGAEEPGERKGGAKQALEAQVAELSARLERALGHARENGLAENAPNAARDIQQKEGEWMDRLAAFKDRLAGLEKTNVELGVRNDALEKQIVALQQENALLEEAASAGRYSASGGGKPNSPRKTREKPGAARRDSESSAKIFGGGQLSWPVITVSVAVGALAMWAFGAVSPTSAAQSASSAGRAFANYAEAAAR</sequence>
<evidence type="ECO:0000313" key="5">
    <source>
        <dbReference type="Proteomes" id="UP000673691"/>
    </source>
</evidence>
<evidence type="ECO:0000259" key="3">
    <source>
        <dbReference type="PROSITE" id="PS50006"/>
    </source>
</evidence>
<protein>
    <recommendedName>
        <fullName evidence="3">FHA domain-containing protein</fullName>
    </recommendedName>
</protein>
<keyword evidence="5" id="KW-1185">Reference proteome</keyword>
<evidence type="ECO:0000256" key="2">
    <source>
        <dbReference type="SAM" id="MobiDB-lite"/>
    </source>
</evidence>
<organism evidence="4 5">
    <name type="scientific">Olpidium bornovanus</name>
    <dbReference type="NCBI Taxonomy" id="278681"/>
    <lineage>
        <taxon>Eukaryota</taxon>
        <taxon>Fungi</taxon>
        <taxon>Fungi incertae sedis</taxon>
        <taxon>Olpidiomycota</taxon>
        <taxon>Olpidiomycotina</taxon>
        <taxon>Olpidiomycetes</taxon>
        <taxon>Olpidiales</taxon>
        <taxon>Olpidiaceae</taxon>
        <taxon>Olpidium</taxon>
    </lineage>
</organism>
<dbReference type="AlphaFoldDB" id="A0A8H7ZPS2"/>
<keyword evidence="1" id="KW-0175">Coiled coil</keyword>
<dbReference type="InterPro" id="IPR000253">
    <property type="entry name" value="FHA_dom"/>
</dbReference>
<dbReference type="PANTHER" id="PTHR15715:SF37">
    <property type="entry name" value="LD47843P"/>
    <property type="match status" value="1"/>
</dbReference>
<dbReference type="Pfam" id="PF00498">
    <property type="entry name" value="FHA"/>
    <property type="match status" value="1"/>
</dbReference>
<feature type="compositionally biased region" description="Basic and acidic residues" evidence="2">
    <location>
        <begin position="310"/>
        <end position="327"/>
    </location>
</feature>
<name>A0A8H7ZPS2_9FUNG</name>
<dbReference type="SUPFAM" id="SSF49879">
    <property type="entry name" value="SMAD/FHA domain"/>
    <property type="match status" value="1"/>
</dbReference>
<dbReference type="Gene3D" id="2.60.200.20">
    <property type="match status" value="1"/>
</dbReference>
<comment type="caution">
    <text evidence="4">The sequence shown here is derived from an EMBL/GenBank/DDBJ whole genome shotgun (WGS) entry which is preliminary data.</text>
</comment>
<evidence type="ECO:0000256" key="1">
    <source>
        <dbReference type="SAM" id="Coils"/>
    </source>
</evidence>
<gene>
    <name evidence="4" type="ORF">BJ554DRAFT_3257</name>
</gene>